<accession>N8WED4</accession>
<dbReference type="EMBL" id="APPC01000012">
    <property type="protein sequence ID" value="ENU93597.1"/>
    <property type="molecule type" value="Genomic_DNA"/>
</dbReference>
<dbReference type="PATRIC" id="fig|1217712.3.peg.817"/>
<gene>
    <name evidence="1" type="ORF">F971_00855</name>
</gene>
<name>N8WED4_9GAMM</name>
<evidence type="ECO:0000313" key="1">
    <source>
        <dbReference type="EMBL" id="ENU93597.1"/>
    </source>
</evidence>
<dbReference type="AlphaFoldDB" id="N8WED4"/>
<reference evidence="1 2" key="1">
    <citation type="submission" date="2013-02" db="EMBL/GenBank/DDBJ databases">
        <title>The Genome Sequence of Acinetobacter sp. NIPH 758.</title>
        <authorList>
            <consortium name="The Broad Institute Genome Sequencing Platform"/>
            <consortium name="The Broad Institute Genome Sequencing Center for Infectious Disease"/>
            <person name="Cerqueira G."/>
            <person name="Feldgarden M."/>
            <person name="Courvalin P."/>
            <person name="Perichon B."/>
            <person name="Grillot-Courvalin C."/>
            <person name="Clermont D."/>
            <person name="Rocha E."/>
            <person name="Yoon E.-J."/>
            <person name="Nemec A."/>
            <person name="Walker B."/>
            <person name="Young S.K."/>
            <person name="Zeng Q."/>
            <person name="Gargeya S."/>
            <person name="Fitzgerald M."/>
            <person name="Haas B."/>
            <person name="Abouelleil A."/>
            <person name="Alvarado L."/>
            <person name="Arachchi H.M."/>
            <person name="Berlin A.M."/>
            <person name="Chapman S.B."/>
            <person name="Dewar J."/>
            <person name="Goldberg J."/>
            <person name="Griggs A."/>
            <person name="Gujja S."/>
            <person name="Hansen M."/>
            <person name="Howarth C."/>
            <person name="Imamovic A."/>
            <person name="Larimer J."/>
            <person name="McCowan C."/>
            <person name="Murphy C."/>
            <person name="Neiman D."/>
            <person name="Pearson M."/>
            <person name="Priest M."/>
            <person name="Roberts A."/>
            <person name="Saif S."/>
            <person name="Shea T."/>
            <person name="Sisk P."/>
            <person name="Sykes S."/>
            <person name="Wortman J."/>
            <person name="Nusbaum C."/>
            <person name="Birren B."/>
        </authorList>
    </citation>
    <scope>NUCLEOTIDE SEQUENCE [LARGE SCALE GENOMIC DNA]</scope>
    <source>
        <strain evidence="1 2">NIPH 758</strain>
    </source>
</reference>
<comment type="caution">
    <text evidence="1">The sequence shown here is derived from an EMBL/GenBank/DDBJ whole genome shotgun (WGS) entry which is preliminary data.</text>
</comment>
<protein>
    <submittedName>
        <fullName evidence="1">Uncharacterized protein</fullName>
    </submittedName>
</protein>
<proteinExistence type="predicted"/>
<organism evidence="1 2">
    <name type="scientific">Acinetobacter vivianii</name>
    <dbReference type="NCBI Taxonomy" id="1776742"/>
    <lineage>
        <taxon>Bacteria</taxon>
        <taxon>Pseudomonadati</taxon>
        <taxon>Pseudomonadota</taxon>
        <taxon>Gammaproteobacteria</taxon>
        <taxon>Moraxellales</taxon>
        <taxon>Moraxellaceae</taxon>
        <taxon>Acinetobacter</taxon>
    </lineage>
</organism>
<dbReference type="HOGENOM" id="CLU_1096792_0_0_6"/>
<evidence type="ECO:0000313" key="2">
    <source>
        <dbReference type="Proteomes" id="UP000013049"/>
    </source>
</evidence>
<sequence length="253" mass="29732">MYHLSTKLIFILLRFLIKVIKLIALSLLFFSFQVVALTPEQAKIKMTQQNGEIDNHLLEMYKVIDYKRDSLRVDRDFNTLQAKISKTSDKSELTRLYCVEYRKLQQQSLDTNKKLNITTYKKDEIYTESLNELKKLAVACQNNNITKFHTEANDRYLKFGKYLVAGFEKRQAEYNQYNATKNLFEDMQIIRKRMLEETDAVAAQDILCIDYLGKMNELNNKSLVWDNSPLVHLRTQIKASTAKLKVECQKRGY</sequence>
<dbReference type="Proteomes" id="UP000013049">
    <property type="component" value="Unassembled WGS sequence"/>
</dbReference>